<name>A0A0E9WEV4_ANGAN</name>
<reference evidence="1" key="2">
    <citation type="journal article" date="2015" name="Fish Shellfish Immunol.">
        <title>Early steps in the European eel (Anguilla anguilla)-Vibrio vulnificus interaction in the gills: Role of the RtxA13 toxin.</title>
        <authorList>
            <person name="Callol A."/>
            <person name="Pajuelo D."/>
            <person name="Ebbesson L."/>
            <person name="Teles M."/>
            <person name="MacKenzie S."/>
            <person name="Amaro C."/>
        </authorList>
    </citation>
    <scope>NUCLEOTIDE SEQUENCE</scope>
</reference>
<reference evidence="1" key="1">
    <citation type="submission" date="2014-11" db="EMBL/GenBank/DDBJ databases">
        <authorList>
            <person name="Amaro Gonzalez C."/>
        </authorList>
    </citation>
    <scope>NUCLEOTIDE SEQUENCE</scope>
</reference>
<sequence length="38" mass="4425">MKMPVRKTLKLLKKIPPCSINIQLQSKLFNPCGNCKYF</sequence>
<proteinExistence type="predicted"/>
<protein>
    <submittedName>
        <fullName evidence="1">Uncharacterized protein</fullName>
    </submittedName>
</protein>
<dbReference type="AlphaFoldDB" id="A0A0E9WEV4"/>
<dbReference type="EMBL" id="GBXM01020467">
    <property type="protein sequence ID" value="JAH88110.1"/>
    <property type="molecule type" value="Transcribed_RNA"/>
</dbReference>
<accession>A0A0E9WEV4</accession>
<evidence type="ECO:0000313" key="1">
    <source>
        <dbReference type="EMBL" id="JAH88110.1"/>
    </source>
</evidence>
<organism evidence="1">
    <name type="scientific">Anguilla anguilla</name>
    <name type="common">European freshwater eel</name>
    <name type="synonym">Muraena anguilla</name>
    <dbReference type="NCBI Taxonomy" id="7936"/>
    <lineage>
        <taxon>Eukaryota</taxon>
        <taxon>Metazoa</taxon>
        <taxon>Chordata</taxon>
        <taxon>Craniata</taxon>
        <taxon>Vertebrata</taxon>
        <taxon>Euteleostomi</taxon>
        <taxon>Actinopterygii</taxon>
        <taxon>Neopterygii</taxon>
        <taxon>Teleostei</taxon>
        <taxon>Anguilliformes</taxon>
        <taxon>Anguillidae</taxon>
        <taxon>Anguilla</taxon>
    </lineage>
</organism>